<proteinExistence type="predicted"/>
<feature type="compositionally biased region" description="Basic and acidic residues" evidence="5">
    <location>
        <begin position="202"/>
        <end position="221"/>
    </location>
</feature>
<feature type="domain" description="OmpA-like" evidence="6">
    <location>
        <begin position="223"/>
        <end position="333"/>
    </location>
</feature>
<dbReference type="OrthoDB" id="9805566at2"/>
<evidence type="ECO:0000313" key="8">
    <source>
        <dbReference type="Proteomes" id="UP000001880"/>
    </source>
</evidence>
<dbReference type="PANTHER" id="PTHR30329">
    <property type="entry name" value="STATOR ELEMENT OF FLAGELLAR MOTOR COMPLEX"/>
    <property type="match status" value="1"/>
</dbReference>
<dbReference type="InterPro" id="IPR006665">
    <property type="entry name" value="OmpA-like"/>
</dbReference>
<dbReference type="PRINTS" id="PR01021">
    <property type="entry name" value="OMPADOMAIN"/>
</dbReference>
<evidence type="ECO:0000256" key="3">
    <source>
        <dbReference type="ARBA" id="ARBA00023237"/>
    </source>
</evidence>
<sequence length="333" mass="37441">MRILIALLTGLVLTTFHDLPQADACGVKLTVKAPRVKKRVQRSDNPSRILLLGEPPRTLAVSLSRAGHTVDVAEEPEDAKSKNYDMVVADPDKVPRARQNFPKSRVVTRTGSSEANVREVERVLARNQPQRDRDVVVARRSTPTQPTRKAEEPTGTRRIAQTPTERRTEEPTRTPTPTPTPTPTEVEPEPTREPTRVATLPRAEREDEVERTTPRRTEKPRQRNAKVPSFTKELYFGSNSVRLSARNRRLLMRNVRWLEANPEASLTIEGHTDASGPAEYNLILGERRAESVQSFLIEQGVDSGRIDVVSRGEDDLKYKSGSAKNRRVMLITN</sequence>
<evidence type="ECO:0000256" key="2">
    <source>
        <dbReference type="ARBA" id="ARBA00023136"/>
    </source>
</evidence>
<evidence type="ECO:0000313" key="7">
    <source>
        <dbReference type="EMBL" id="ACY17085.1"/>
    </source>
</evidence>
<accession>D0LQ48</accession>
<dbReference type="AlphaFoldDB" id="D0LQ48"/>
<dbReference type="PANTHER" id="PTHR30329:SF21">
    <property type="entry name" value="LIPOPROTEIN YIAD-RELATED"/>
    <property type="match status" value="1"/>
</dbReference>
<dbReference type="CDD" id="cd07185">
    <property type="entry name" value="OmpA_C-like"/>
    <property type="match status" value="1"/>
</dbReference>
<dbReference type="eggNOG" id="COG2885">
    <property type="taxonomic scope" value="Bacteria"/>
</dbReference>
<keyword evidence="3" id="KW-0998">Cell outer membrane</keyword>
<dbReference type="PROSITE" id="PS51123">
    <property type="entry name" value="OMPA_2"/>
    <property type="match status" value="1"/>
</dbReference>
<dbReference type="InterPro" id="IPR050330">
    <property type="entry name" value="Bact_OuterMem_StrucFunc"/>
</dbReference>
<gene>
    <name evidence="7" type="ordered locus">Hoch_4594</name>
</gene>
<evidence type="ECO:0000256" key="5">
    <source>
        <dbReference type="SAM" id="MobiDB-lite"/>
    </source>
</evidence>
<dbReference type="PROSITE" id="PS01068">
    <property type="entry name" value="OMPA_1"/>
    <property type="match status" value="1"/>
</dbReference>
<reference evidence="7 8" key="1">
    <citation type="journal article" date="2010" name="Stand. Genomic Sci.">
        <title>Complete genome sequence of Haliangium ochraceum type strain (SMP-2).</title>
        <authorList>
            <consortium name="US DOE Joint Genome Institute (JGI-PGF)"/>
            <person name="Ivanova N."/>
            <person name="Daum C."/>
            <person name="Lang E."/>
            <person name="Abt B."/>
            <person name="Kopitz M."/>
            <person name="Saunders E."/>
            <person name="Lapidus A."/>
            <person name="Lucas S."/>
            <person name="Glavina Del Rio T."/>
            <person name="Nolan M."/>
            <person name="Tice H."/>
            <person name="Copeland A."/>
            <person name="Cheng J.F."/>
            <person name="Chen F."/>
            <person name="Bruce D."/>
            <person name="Goodwin L."/>
            <person name="Pitluck S."/>
            <person name="Mavromatis K."/>
            <person name="Pati A."/>
            <person name="Mikhailova N."/>
            <person name="Chen A."/>
            <person name="Palaniappan K."/>
            <person name="Land M."/>
            <person name="Hauser L."/>
            <person name="Chang Y.J."/>
            <person name="Jeffries C.D."/>
            <person name="Detter J.C."/>
            <person name="Brettin T."/>
            <person name="Rohde M."/>
            <person name="Goker M."/>
            <person name="Bristow J."/>
            <person name="Markowitz V."/>
            <person name="Eisen J.A."/>
            <person name="Hugenholtz P."/>
            <person name="Kyrpides N.C."/>
            <person name="Klenk H.P."/>
        </authorList>
    </citation>
    <scope>NUCLEOTIDE SEQUENCE [LARGE SCALE GENOMIC DNA]</scope>
    <source>
        <strain evidence="8">DSM 14365 / CIP 107738 / JCM 11303 / AJ 13395 / SMP-2</strain>
    </source>
</reference>
<dbReference type="InterPro" id="IPR006664">
    <property type="entry name" value="OMP_bac"/>
</dbReference>
<dbReference type="Gene3D" id="3.30.1330.60">
    <property type="entry name" value="OmpA-like domain"/>
    <property type="match status" value="1"/>
</dbReference>
<keyword evidence="2 4" id="KW-0472">Membrane</keyword>
<dbReference type="KEGG" id="hoh:Hoch_4594"/>
<dbReference type="InterPro" id="IPR006690">
    <property type="entry name" value="OMPA-like_CS"/>
</dbReference>
<dbReference type="HOGENOM" id="CLU_833585_0_0_7"/>
<comment type="subcellular location">
    <subcellularLocation>
        <location evidence="1">Cell outer membrane</location>
    </subcellularLocation>
</comment>
<protein>
    <submittedName>
        <fullName evidence="7">OmpA/MotB domain protein</fullName>
    </submittedName>
</protein>
<dbReference type="RefSeq" id="WP_012829683.1">
    <property type="nucleotide sequence ID" value="NC_013440.1"/>
</dbReference>
<dbReference type="STRING" id="502025.Hoch_4594"/>
<dbReference type="Pfam" id="PF00691">
    <property type="entry name" value="OmpA"/>
    <property type="match status" value="1"/>
</dbReference>
<evidence type="ECO:0000256" key="4">
    <source>
        <dbReference type="PROSITE-ProRule" id="PRU00473"/>
    </source>
</evidence>
<evidence type="ECO:0000259" key="6">
    <source>
        <dbReference type="PROSITE" id="PS51123"/>
    </source>
</evidence>
<dbReference type="GO" id="GO:0009279">
    <property type="term" value="C:cell outer membrane"/>
    <property type="evidence" value="ECO:0007669"/>
    <property type="project" value="UniProtKB-SubCell"/>
</dbReference>
<feature type="compositionally biased region" description="Basic and acidic residues" evidence="5">
    <location>
        <begin position="116"/>
        <end position="137"/>
    </location>
</feature>
<evidence type="ECO:0000256" key="1">
    <source>
        <dbReference type="ARBA" id="ARBA00004442"/>
    </source>
</evidence>
<dbReference type="EMBL" id="CP001804">
    <property type="protein sequence ID" value="ACY17085.1"/>
    <property type="molecule type" value="Genomic_DNA"/>
</dbReference>
<organism evidence="7 8">
    <name type="scientific">Haliangium ochraceum (strain DSM 14365 / JCM 11303 / SMP-2)</name>
    <dbReference type="NCBI Taxonomy" id="502025"/>
    <lineage>
        <taxon>Bacteria</taxon>
        <taxon>Pseudomonadati</taxon>
        <taxon>Myxococcota</taxon>
        <taxon>Polyangia</taxon>
        <taxon>Haliangiales</taxon>
        <taxon>Kofleriaceae</taxon>
        <taxon>Haliangium</taxon>
    </lineage>
</organism>
<keyword evidence="8" id="KW-1185">Reference proteome</keyword>
<feature type="region of interest" description="Disordered" evidence="5">
    <location>
        <begin position="93"/>
        <end position="226"/>
    </location>
</feature>
<dbReference type="SUPFAM" id="SSF103088">
    <property type="entry name" value="OmpA-like"/>
    <property type="match status" value="1"/>
</dbReference>
<dbReference type="Proteomes" id="UP000001880">
    <property type="component" value="Chromosome"/>
</dbReference>
<name>D0LQ48_HALO1</name>
<dbReference type="InterPro" id="IPR036737">
    <property type="entry name" value="OmpA-like_sf"/>
</dbReference>